<dbReference type="Proteomes" id="UP000019854">
    <property type="component" value="Unassembled WGS sequence"/>
</dbReference>
<accession>A0A829PLQ6</accession>
<protein>
    <submittedName>
        <fullName evidence="1">Uncharacterized protein</fullName>
    </submittedName>
</protein>
<organism evidence="1 2">
    <name type="scientific">Mycobacteroides abscessus MAB_030201_1075</name>
    <dbReference type="NCBI Taxonomy" id="1335410"/>
    <lineage>
        <taxon>Bacteria</taxon>
        <taxon>Bacillati</taxon>
        <taxon>Actinomycetota</taxon>
        <taxon>Actinomycetes</taxon>
        <taxon>Mycobacteriales</taxon>
        <taxon>Mycobacteriaceae</taxon>
        <taxon>Mycobacteroides</taxon>
        <taxon>Mycobacteroides abscessus</taxon>
    </lineage>
</organism>
<evidence type="ECO:0000313" key="2">
    <source>
        <dbReference type="Proteomes" id="UP000019854"/>
    </source>
</evidence>
<gene>
    <name evidence="1" type="ORF">L829_1612</name>
</gene>
<sequence length="83" mass="9656">MRPVLELVCTHPEWGIAANFAEQYIRCTDAELSPRITHRRAAVTAATGLVEHHRAMFGHQRSQQFRCSRREFDAIDQDPTFFR</sequence>
<comment type="caution">
    <text evidence="1">The sequence shown here is derived from an EMBL/GenBank/DDBJ whole genome shotgun (WGS) entry which is preliminary data.</text>
</comment>
<dbReference type="AlphaFoldDB" id="A0A829PLQ6"/>
<dbReference type="EMBL" id="JAOX01000001">
    <property type="protein sequence ID" value="ETZ88057.1"/>
    <property type="molecule type" value="Genomic_DNA"/>
</dbReference>
<name>A0A829PLQ6_9MYCO</name>
<evidence type="ECO:0000313" key="1">
    <source>
        <dbReference type="EMBL" id="ETZ88057.1"/>
    </source>
</evidence>
<proteinExistence type="predicted"/>
<reference evidence="1 2" key="1">
    <citation type="submission" date="2014-01" db="EMBL/GenBank/DDBJ databases">
        <authorList>
            <person name="Zelazny A."/>
            <person name="Olivier K."/>
            <person name="Sampaio E.P."/>
            <person name="Holland S.M."/>
            <person name="Tallon L.J."/>
            <person name="Sadzewicz L.K."/>
            <person name="Sengamalay N."/>
            <person name="Fraser C.M."/>
            <person name="Hine E."/>
            <person name="Shefchek K.A."/>
            <person name="Das S.P."/>
            <person name="Shallom S.J."/>
            <person name="Agrawal S."/>
            <person name="Tettelin H."/>
        </authorList>
    </citation>
    <scope>NUCLEOTIDE SEQUENCE [LARGE SCALE GENOMIC DNA]</scope>
    <source>
        <strain evidence="1 2">MAB_030201_1075</strain>
    </source>
</reference>